<keyword evidence="1 7" id="KW-0547">Nucleotide-binding</keyword>
<dbReference type="InterPro" id="IPR014016">
    <property type="entry name" value="UvrD-like_ATP-bd"/>
</dbReference>
<dbReference type="InterPro" id="IPR000212">
    <property type="entry name" value="DNA_helicase_UvrD/REP"/>
</dbReference>
<dbReference type="AlphaFoldDB" id="A0A4U0PJY4"/>
<evidence type="ECO:0000313" key="9">
    <source>
        <dbReference type="EMBL" id="TJZ68386.1"/>
    </source>
</evidence>
<accession>A0A4U0PJY4</accession>
<protein>
    <recommendedName>
        <fullName evidence="6">DNA 3'-5' helicase II</fullName>
    </recommendedName>
</protein>
<dbReference type="InterPro" id="IPR013986">
    <property type="entry name" value="DExx_box_DNA_helicase_dom_sf"/>
</dbReference>
<evidence type="ECO:0000256" key="2">
    <source>
        <dbReference type="ARBA" id="ARBA00022801"/>
    </source>
</evidence>
<dbReference type="OrthoDB" id="8572255at2"/>
<dbReference type="GO" id="GO:0005524">
    <property type="term" value="F:ATP binding"/>
    <property type="evidence" value="ECO:0007669"/>
    <property type="project" value="UniProtKB-UniRule"/>
</dbReference>
<organism evidence="9 10">
    <name type="scientific">Chitiniphilus eburneus</name>
    <dbReference type="NCBI Taxonomy" id="2571148"/>
    <lineage>
        <taxon>Bacteria</taxon>
        <taxon>Pseudomonadati</taxon>
        <taxon>Pseudomonadota</taxon>
        <taxon>Betaproteobacteria</taxon>
        <taxon>Neisseriales</taxon>
        <taxon>Chitinibacteraceae</taxon>
        <taxon>Chitiniphilus</taxon>
    </lineage>
</organism>
<dbReference type="Gene3D" id="1.10.486.10">
    <property type="entry name" value="PCRA, domain 4"/>
    <property type="match status" value="1"/>
</dbReference>
<dbReference type="Proteomes" id="UP000310016">
    <property type="component" value="Unassembled WGS sequence"/>
</dbReference>
<dbReference type="Gene3D" id="1.10.10.160">
    <property type="match status" value="1"/>
</dbReference>
<dbReference type="Gene3D" id="3.40.50.300">
    <property type="entry name" value="P-loop containing nucleotide triphosphate hydrolases"/>
    <property type="match status" value="2"/>
</dbReference>
<keyword evidence="10" id="KW-1185">Reference proteome</keyword>
<name>A0A4U0PJY4_9NEIS</name>
<gene>
    <name evidence="9" type="ORF">FAZ21_15805</name>
</gene>
<evidence type="ECO:0000256" key="1">
    <source>
        <dbReference type="ARBA" id="ARBA00022741"/>
    </source>
</evidence>
<evidence type="ECO:0000256" key="5">
    <source>
        <dbReference type="ARBA" id="ARBA00023125"/>
    </source>
</evidence>
<comment type="caution">
    <text evidence="9">The sequence shown here is derived from an EMBL/GenBank/DDBJ whole genome shotgun (WGS) entry which is preliminary data.</text>
</comment>
<dbReference type="Pfam" id="PF00580">
    <property type="entry name" value="UvrD-helicase"/>
    <property type="match status" value="1"/>
</dbReference>
<evidence type="ECO:0000256" key="7">
    <source>
        <dbReference type="PROSITE-ProRule" id="PRU00560"/>
    </source>
</evidence>
<evidence type="ECO:0000256" key="3">
    <source>
        <dbReference type="ARBA" id="ARBA00022806"/>
    </source>
</evidence>
<dbReference type="PANTHER" id="PTHR11070">
    <property type="entry name" value="UVRD / RECB / PCRA DNA HELICASE FAMILY MEMBER"/>
    <property type="match status" value="1"/>
</dbReference>
<sequence>MEYLMHGESLEITPELSAILDWAVPPRGKRMPLLIEASAGTGKTTALVLLHEALVRRGQAVLTLTYSQKGHARWLELYRGRAGGDLAPQQAALLCNTLDEFAVRCLRDHSREKRWQAGSLGHAIVDDDRPLLAMRQAVARVNAYLPEAGLEPLRADDESLLLALDLIDNLKAGLTFAQPPFAGFDAELADDYELENLQFALERLGLPPWAFSLFNEYEKCRESLDFLCHGDAAYDLAYEPDAVAAGLRARGVEVVLLDEFHDTKAVHFEIVRAMARAGCAIAVVGDRGQDIFQWRGVTPFSAFDEFMQRWPQTRQLPLSLTYRFGNPLAKAVGGLLQRVNPACASLRCASGRRTAMKRLAVPRAALPGEVVRLIEGGLAAGAAGQDFAVIVPQGQAAFPVMRALQAAGVPYRCDRIAPLHESREARILRAALLLQGWAKPDSFGHLDCKALLQYAAGPSTGLDEDERAALGTLLAERVPGERAPRYIPDHVPMALQMLAERDGAEAVPCDAIALHDWLSRHRVRQWFAGAAPTAAAARASSQALNELVAWIVRDGATAFLAGLDTLATQFARGNVGFGSKVVLTSILHCKGNEWRNVILPEAPSAARLADADLQVVREQYVAMSRAREGLWLLEAT</sequence>
<feature type="domain" description="UvrD-like helicase ATP-binding" evidence="8">
    <location>
        <begin position="16"/>
        <end position="325"/>
    </location>
</feature>
<dbReference type="PROSITE" id="PS51198">
    <property type="entry name" value="UVRD_HELICASE_ATP_BIND"/>
    <property type="match status" value="1"/>
</dbReference>
<keyword evidence="4 7" id="KW-0067">ATP-binding</keyword>
<reference evidence="9 10" key="1">
    <citation type="submission" date="2019-04" db="EMBL/GenBank/DDBJ databases">
        <title>Chitiniphilus eburnea sp. nov., a novel chitinolytic bacterium isolated from aquaculture sludge.</title>
        <authorList>
            <person name="Sheng M."/>
        </authorList>
    </citation>
    <scope>NUCLEOTIDE SEQUENCE [LARGE SCALE GENOMIC DNA]</scope>
    <source>
        <strain evidence="9 10">HX-2-15</strain>
    </source>
</reference>
<dbReference type="GO" id="GO:0003677">
    <property type="term" value="F:DNA binding"/>
    <property type="evidence" value="ECO:0007669"/>
    <property type="project" value="UniProtKB-KW"/>
</dbReference>
<evidence type="ECO:0000256" key="6">
    <source>
        <dbReference type="ARBA" id="ARBA00034923"/>
    </source>
</evidence>
<dbReference type="PANTHER" id="PTHR11070:SF2">
    <property type="entry name" value="ATP-DEPENDENT DNA HELICASE SRS2"/>
    <property type="match status" value="1"/>
</dbReference>
<keyword evidence="2 7" id="KW-0378">Hydrolase</keyword>
<dbReference type="InterPro" id="IPR027417">
    <property type="entry name" value="P-loop_NTPase"/>
</dbReference>
<feature type="binding site" evidence="7">
    <location>
        <begin position="37"/>
        <end position="44"/>
    </location>
    <ligand>
        <name>ATP</name>
        <dbReference type="ChEBI" id="CHEBI:30616"/>
    </ligand>
</feature>
<dbReference type="GO" id="GO:0016787">
    <property type="term" value="F:hydrolase activity"/>
    <property type="evidence" value="ECO:0007669"/>
    <property type="project" value="UniProtKB-UniRule"/>
</dbReference>
<keyword evidence="3 7" id="KW-0347">Helicase</keyword>
<evidence type="ECO:0000259" key="8">
    <source>
        <dbReference type="PROSITE" id="PS51198"/>
    </source>
</evidence>
<evidence type="ECO:0000256" key="4">
    <source>
        <dbReference type="ARBA" id="ARBA00022840"/>
    </source>
</evidence>
<dbReference type="GO" id="GO:0000725">
    <property type="term" value="P:recombinational repair"/>
    <property type="evidence" value="ECO:0007669"/>
    <property type="project" value="TreeGrafter"/>
</dbReference>
<dbReference type="SUPFAM" id="SSF52540">
    <property type="entry name" value="P-loop containing nucleoside triphosphate hydrolases"/>
    <property type="match status" value="1"/>
</dbReference>
<evidence type="ECO:0000313" key="10">
    <source>
        <dbReference type="Proteomes" id="UP000310016"/>
    </source>
</evidence>
<keyword evidence="5" id="KW-0238">DNA-binding</keyword>
<dbReference type="EMBL" id="SUMF01000024">
    <property type="protein sequence ID" value="TJZ68386.1"/>
    <property type="molecule type" value="Genomic_DNA"/>
</dbReference>
<dbReference type="GO" id="GO:0043138">
    <property type="term" value="F:3'-5' DNA helicase activity"/>
    <property type="evidence" value="ECO:0007669"/>
    <property type="project" value="TreeGrafter"/>
</dbReference>
<proteinExistence type="predicted"/>